<keyword evidence="2" id="KW-1185">Reference proteome</keyword>
<evidence type="ECO:0000313" key="2">
    <source>
        <dbReference type="Proteomes" id="UP000192448"/>
    </source>
</evidence>
<reference evidence="1 2" key="1">
    <citation type="submission" date="2017-02" db="EMBL/GenBank/DDBJ databases">
        <title>The new phylogeny of genus Mycobacterium.</title>
        <authorList>
            <person name="Tortoli E."/>
            <person name="Trovato A."/>
            <person name="Cirillo D.M."/>
        </authorList>
    </citation>
    <scope>NUCLEOTIDE SEQUENCE [LARGE SCALE GENOMIC DNA]</scope>
    <source>
        <strain evidence="1 2">RW6</strain>
    </source>
</reference>
<dbReference type="OrthoDB" id="4158640at2"/>
<sequence>MHFTSETSSNGVIERTFTLDDVTGVLWSPESGPAGAPLVLAGHPGGLDKKAPGHVARAHSSVTIDGFHVVSIDAPGHGGRPRSAQDERWVAEFRRARAEGSPSFGHILADYCASVAERAVPEWQATIDAVLALPDIGAHVPIGYSGMSLAGAIGIPLAAVEPRITAARFGWLSEHDSLLAAAKQITIPIEYLLPLDDKEIPRGFGLELFDAFASADKVLHAFPGGHAQVPTDGRLDTRFFARHLGRAVGRPAA</sequence>
<dbReference type="AlphaFoldDB" id="A0A1X0AS18"/>
<dbReference type="RefSeq" id="WP_083166030.1">
    <property type="nucleotide sequence ID" value="NZ_MVHF01000023.1"/>
</dbReference>
<dbReference type="STRING" id="1927124.BST13_21440"/>
<dbReference type="SUPFAM" id="SSF53474">
    <property type="entry name" value="alpha/beta-Hydrolases"/>
    <property type="match status" value="1"/>
</dbReference>
<proteinExistence type="predicted"/>
<keyword evidence="1" id="KW-0378">Hydrolase</keyword>
<gene>
    <name evidence="1" type="ORF">BST13_21440</name>
</gene>
<accession>A0A1X0AS18</accession>
<dbReference type="EMBL" id="MVHF01000023">
    <property type="protein sequence ID" value="ORA32861.1"/>
    <property type="molecule type" value="Genomic_DNA"/>
</dbReference>
<dbReference type="Gene3D" id="3.40.50.1820">
    <property type="entry name" value="alpha/beta hydrolase"/>
    <property type="match status" value="1"/>
</dbReference>
<dbReference type="InterPro" id="IPR029058">
    <property type="entry name" value="AB_hydrolase_fold"/>
</dbReference>
<protein>
    <submittedName>
        <fullName evidence="1">Alpha/beta hydrolase</fullName>
    </submittedName>
</protein>
<evidence type="ECO:0000313" key="1">
    <source>
        <dbReference type="EMBL" id="ORA32861.1"/>
    </source>
</evidence>
<dbReference type="GO" id="GO:0016787">
    <property type="term" value="F:hydrolase activity"/>
    <property type="evidence" value="ECO:0007669"/>
    <property type="project" value="UniProtKB-KW"/>
</dbReference>
<organism evidence="1 2">
    <name type="scientific">Mycobacterium aquaticum</name>
    <dbReference type="NCBI Taxonomy" id="1927124"/>
    <lineage>
        <taxon>Bacteria</taxon>
        <taxon>Bacillati</taxon>
        <taxon>Actinomycetota</taxon>
        <taxon>Actinomycetes</taxon>
        <taxon>Mycobacteriales</taxon>
        <taxon>Mycobacteriaceae</taxon>
        <taxon>Mycobacterium</taxon>
    </lineage>
</organism>
<name>A0A1X0AS18_9MYCO</name>
<dbReference type="Proteomes" id="UP000192448">
    <property type="component" value="Unassembled WGS sequence"/>
</dbReference>
<comment type="caution">
    <text evidence="1">The sequence shown here is derived from an EMBL/GenBank/DDBJ whole genome shotgun (WGS) entry which is preliminary data.</text>
</comment>